<feature type="compositionally biased region" description="Low complexity" evidence="1">
    <location>
        <begin position="89"/>
        <end position="108"/>
    </location>
</feature>
<name>A0ABS3S0V7_9ACTN</name>
<dbReference type="EMBL" id="JAGEPF010000023">
    <property type="protein sequence ID" value="MBO2462637.1"/>
    <property type="molecule type" value="Genomic_DNA"/>
</dbReference>
<dbReference type="SUPFAM" id="SSF54909">
    <property type="entry name" value="Dimeric alpha+beta barrel"/>
    <property type="match status" value="1"/>
</dbReference>
<evidence type="ECO:0000259" key="2">
    <source>
        <dbReference type="Pfam" id="PF03992"/>
    </source>
</evidence>
<keyword evidence="4" id="KW-1185">Reference proteome</keyword>
<comment type="caution">
    <text evidence="3">The sequence shown here is derived from an EMBL/GenBank/DDBJ whole genome shotgun (WGS) entry which is preliminary data.</text>
</comment>
<feature type="domain" description="ABM" evidence="2">
    <location>
        <begin position="1"/>
        <end position="75"/>
    </location>
</feature>
<evidence type="ECO:0000313" key="4">
    <source>
        <dbReference type="Proteomes" id="UP000680206"/>
    </source>
</evidence>
<sequence length="108" mass="11890">MIVFVNRFVVHGDPADFERAFADTAAYFTRWPGYIGNRLVRALDDAASYANIAEWESADALRAATRAAEFDEHARRLRALARSEQTFYEPVTGPAGPTGGEPAANVTR</sequence>
<protein>
    <submittedName>
        <fullName evidence="3">Antibiotic biosynthesis monooxygenase</fullName>
    </submittedName>
</protein>
<evidence type="ECO:0000313" key="3">
    <source>
        <dbReference type="EMBL" id="MBO2462637.1"/>
    </source>
</evidence>
<dbReference type="GO" id="GO:0004497">
    <property type="term" value="F:monooxygenase activity"/>
    <property type="evidence" value="ECO:0007669"/>
    <property type="project" value="UniProtKB-KW"/>
</dbReference>
<dbReference type="InterPro" id="IPR011008">
    <property type="entry name" value="Dimeric_a/b-barrel"/>
</dbReference>
<feature type="region of interest" description="Disordered" evidence="1">
    <location>
        <begin position="88"/>
        <end position="108"/>
    </location>
</feature>
<dbReference type="RefSeq" id="WP_208247088.1">
    <property type="nucleotide sequence ID" value="NZ_JAGEPF010000023.1"/>
</dbReference>
<dbReference type="Proteomes" id="UP000680206">
    <property type="component" value="Unassembled WGS sequence"/>
</dbReference>
<dbReference type="InterPro" id="IPR007138">
    <property type="entry name" value="ABM_dom"/>
</dbReference>
<reference evidence="3 4" key="1">
    <citation type="submission" date="2021-03" db="EMBL/GenBank/DDBJ databases">
        <title>Actinomadura violae sp. nov., isolated from lichen in Thailand.</title>
        <authorList>
            <person name="Kanchanasin P."/>
            <person name="Saeng-In P."/>
            <person name="Phongsopitanun W."/>
            <person name="Yuki M."/>
            <person name="Kudo T."/>
            <person name="Ohkuma M."/>
            <person name="Tanasupawat S."/>
        </authorList>
    </citation>
    <scope>NUCLEOTIDE SEQUENCE [LARGE SCALE GENOMIC DNA]</scope>
    <source>
        <strain evidence="3 4">LCR2-06</strain>
    </source>
</reference>
<keyword evidence="3" id="KW-0560">Oxidoreductase</keyword>
<evidence type="ECO:0000256" key="1">
    <source>
        <dbReference type="SAM" id="MobiDB-lite"/>
    </source>
</evidence>
<gene>
    <name evidence="3" type="ORF">J4709_34220</name>
</gene>
<dbReference type="Gene3D" id="3.30.70.100">
    <property type="match status" value="1"/>
</dbReference>
<dbReference type="Pfam" id="PF03992">
    <property type="entry name" value="ABM"/>
    <property type="match status" value="1"/>
</dbReference>
<accession>A0ABS3S0V7</accession>
<keyword evidence="3" id="KW-0503">Monooxygenase</keyword>
<organism evidence="3 4">
    <name type="scientific">Actinomadura violacea</name>
    <dbReference type="NCBI Taxonomy" id="2819934"/>
    <lineage>
        <taxon>Bacteria</taxon>
        <taxon>Bacillati</taxon>
        <taxon>Actinomycetota</taxon>
        <taxon>Actinomycetes</taxon>
        <taxon>Streptosporangiales</taxon>
        <taxon>Thermomonosporaceae</taxon>
        <taxon>Actinomadura</taxon>
    </lineage>
</organism>
<proteinExistence type="predicted"/>